<sequence>MKGSISHQSMVVPSTQKLPPLYKKSVLNPDTNNRKSRNHQLNLPNETLQYSQGEPLYQTLPSAEIEYINKSRIEVPKKKTMLEQFKNYQNSYDVEEFSKSFCDADYRNSLSKLIHYNITPSNNSRMQQNLISAEGQLRQQMSQQKLGTSVQSPQNQLGISYTYCSPLGIKIDASDVLNFDYNIFYNEIKSKQAHSNYSQSPQRRQTDQLIQDNKQRHKQYIIQQLRRSSQQTPRSSSKVNINTYQQQYLRQSQNSTMGANKIASNDEAFMRLSKGNGIYITTTPKKRSQFLNKNLADLKNTDNDQIESPGLMKSDTITSQKLNQLASPKQKIMKILKHTLKPLHMSKPSETFNRTILKASELISSKVIRSSQNNFEDHKDASIISSRTRKKRLTNEHIKTLPSEQIAGSKNKIISVSNLMTSPEFGKNEKNAILTRTLSNNPRKNMVQKSNVELLHRNNSNDSNESSLQLQKKFTPAANLINNSVENRQSPTKLTLLQNKSPGPPEQTQVKYMLTKSILNNSNILSRINSKINAVKQLGQLTQQVGTPKKGILKASNQTQTTTSLNSVLNTQLNKTQAKPNLNDRIVISAFSSDEQNSKTPKNGGILGEALNEPKKITDEEVASQKSTISKGMQNIAFALLKVKQAKDEAQKRIAERKKIEEEEQKREARAQQRKLENKHKKSTEEIMITNEAEDDESLAIKRDIFSKHKMKGNQLQQVSSQQFLTANYNQAKKKKSNNLLQRANDIKPIELKTRNYKDFFEEDPIFKEETVKDKVRQRRNIKFMQILQQRREKFEHQQKHPIFGGFDPNKGKMSKKTYKIKMNIQKLDLNQPIRRSSIDNQSINLDQILSYQKASNKNNKTSEESQSQDQSAN</sequence>
<keyword evidence="3" id="KW-1185">Reference proteome</keyword>
<feature type="region of interest" description="Disordered" evidence="1">
    <location>
        <begin position="660"/>
        <end position="682"/>
    </location>
</feature>
<evidence type="ECO:0000256" key="1">
    <source>
        <dbReference type="SAM" id="MobiDB-lite"/>
    </source>
</evidence>
<dbReference type="AlphaFoldDB" id="A0A078AZN4"/>
<dbReference type="EMBL" id="CCKQ01014865">
    <property type="protein sequence ID" value="CDW86662.1"/>
    <property type="molecule type" value="Genomic_DNA"/>
</dbReference>
<gene>
    <name evidence="2" type="primary">Contig17876.g18999</name>
    <name evidence="2" type="ORF">STYLEM_15760</name>
</gene>
<feature type="compositionally biased region" description="Basic and acidic residues" evidence="1">
    <location>
        <begin position="660"/>
        <end position="676"/>
    </location>
</feature>
<feature type="region of interest" description="Disordered" evidence="1">
    <location>
        <begin position="20"/>
        <end position="45"/>
    </location>
</feature>
<dbReference type="Proteomes" id="UP000039865">
    <property type="component" value="Unassembled WGS sequence"/>
</dbReference>
<dbReference type="InParanoid" id="A0A078AZN4"/>
<evidence type="ECO:0000313" key="3">
    <source>
        <dbReference type="Proteomes" id="UP000039865"/>
    </source>
</evidence>
<name>A0A078AZN4_STYLE</name>
<reference evidence="2 3" key="1">
    <citation type="submission" date="2014-06" db="EMBL/GenBank/DDBJ databases">
        <authorList>
            <person name="Swart Estienne"/>
        </authorList>
    </citation>
    <scope>NUCLEOTIDE SEQUENCE [LARGE SCALE GENOMIC DNA]</scope>
    <source>
        <strain evidence="2 3">130c</strain>
    </source>
</reference>
<proteinExistence type="predicted"/>
<organism evidence="2 3">
    <name type="scientific">Stylonychia lemnae</name>
    <name type="common">Ciliate</name>
    <dbReference type="NCBI Taxonomy" id="5949"/>
    <lineage>
        <taxon>Eukaryota</taxon>
        <taxon>Sar</taxon>
        <taxon>Alveolata</taxon>
        <taxon>Ciliophora</taxon>
        <taxon>Intramacronucleata</taxon>
        <taxon>Spirotrichea</taxon>
        <taxon>Stichotrichia</taxon>
        <taxon>Sporadotrichida</taxon>
        <taxon>Oxytrichidae</taxon>
        <taxon>Stylonychinae</taxon>
        <taxon>Stylonychia</taxon>
    </lineage>
</organism>
<evidence type="ECO:0000313" key="2">
    <source>
        <dbReference type="EMBL" id="CDW86662.1"/>
    </source>
</evidence>
<feature type="region of interest" description="Disordered" evidence="1">
    <location>
        <begin position="855"/>
        <end position="874"/>
    </location>
</feature>
<accession>A0A078AZN4</accession>
<protein>
    <submittedName>
        <fullName evidence="2">Uncharacterized protein</fullName>
    </submittedName>
</protein>